<dbReference type="InterPro" id="IPR000477">
    <property type="entry name" value="RT_dom"/>
</dbReference>
<feature type="region of interest" description="Disordered" evidence="16">
    <location>
        <begin position="1"/>
        <end position="20"/>
    </location>
</feature>
<keyword evidence="14" id="KW-0238">DNA-binding</keyword>
<keyword evidence="6" id="KW-0479">Metal-binding</keyword>
<dbReference type="InterPro" id="IPR043128">
    <property type="entry name" value="Rev_trsase/Diguanyl_cyclase"/>
</dbReference>
<dbReference type="Proteomes" id="UP001341281">
    <property type="component" value="Chromosome 06"/>
</dbReference>
<dbReference type="GO" id="GO:0004190">
    <property type="term" value="F:aspartic-type endopeptidase activity"/>
    <property type="evidence" value="ECO:0007669"/>
    <property type="project" value="UniProtKB-KW"/>
</dbReference>
<dbReference type="Gene3D" id="1.10.340.70">
    <property type="match status" value="1"/>
</dbReference>
<evidence type="ECO:0000259" key="17">
    <source>
        <dbReference type="PROSITE" id="PS50013"/>
    </source>
</evidence>
<evidence type="ECO:0000259" key="18">
    <source>
        <dbReference type="PROSITE" id="PS50994"/>
    </source>
</evidence>
<dbReference type="GO" id="GO:0006310">
    <property type="term" value="P:DNA recombination"/>
    <property type="evidence" value="ECO:0007669"/>
    <property type="project" value="UniProtKB-KW"/>
</dbReference>
<accession>A0AAQ3TWB6</accession>
<dbReference type="InterPro" id="IPR016197">
    <property type="entry name" value="Chromo-like_dom_sf"/>
</dbReference>
<proteinExistence type="predicted"/>
<dbReference type="GO" id="GO:0046872">
    <property type="term" value="F:metal ion binding"/>
    <property type="evidence" value="ECO:0007669"/>
    <property type="project" value="UniProtKB-KW"/>
</dbReference>
<feature type="domain" description="Integrase catalytic" evidence="18">
    <location>
        <begin position="1021"/>
        <end position="1184"/>
    </location>
</feature>
<dbReference type="Gene3D" id="2.40.70.10">
    <property type="entry name" value="Acid Proteases"/>
    <property type="match status" value="1"/>
</dbReference>
<evidence type="ECO:0000313" key="19">
    <source>
        <dbReference type="EMBL" id="WVZ80940.1"/>
    </source>
</evidence>
<dbReference type="GO" id="GO:0004519">
    <property type="term" value="F:endonuclease activity"/>
    <property type="evidence" value="ECO:0007669"/>
    <property type="project" value="UniProtKB-KW"/>
</dbReference>
<dbReference type="Pfam" id="PF08284">
    <property type="entry name" value="RVP_2"/>
    <property type="match status" value="1"/>
</dbReference>
<evidence type="ECO:0000256" key="13">
    <source>
        <dbReference type="ARBA" id="ARBA00022932"/>
    </source>
</evidence>
<dbReference type="SUPFAM" id="SSF53098">
    <property type="entry name" value="Ribonuclease H-like"/>
    <property type="match status" value="1"/>
</dbReference>
<dbReference type="FunFam" id="1.10.340.70:FF:000001">
    <property type="entry name" value="Retrovirus-related Pol polyprotein from transposon gypsy-like Protein"/>
    <property type="match status" value="1"/>
</dbReference>
<dbReference type="Pfam" id="PF00078">
    <property type="entry name" value="RVT_1"/>
    <property type="match status" value="1"/>
</dbReference>
<dbReference type="PANTHER" id="PTHR37984">
    <property type="entry name" value="PROTEIN CBG26694"/>
    <property type="match status" value="1"/>
</dbReference>
<dbReference type="InterPro" id="IPR005162">
    <property type="entry name" value="Retrotrans_gag_dom"/>
</dbReference>
<dbReference type="PROSITE" id="PS50013">
    <property type="entry name" value="CHROMO_2"/>
    <property type="match status" value="1"/>
</dbReference>
<dbReference type="FunFam" id="3.10.20.370:FF:000001">
    <property type="entry name" value="Retrovirus-related Pol polyprotein from transposon 17.6-like protein"/>
    <property type="match status" value="1"/>
</dbReference>
<dbReference type="FunFam" id="3.30.70.270:FF:000115">
    <property type="entry name" value="Polyprotein of retroviral origin, putative"/>
    <property type="match status" value="1"/>
</dbReference>
<feature type="compositionally biased region" description="Polar residues" evidence="16">
    <location>
        <begin position="1"/>
        <end position="13"/>
    </location>
</feature>
<evidence type="ECO:0000256" key="7">
    <source>
        <dbReference type="ARBA" id="ARBA00022750"/>
    </source>
</evidence>
<dbReference type="PANTHER" id="PTHR37984:SF5">
    <property type="entry name" value="PROTEIN NYNRIN-LIKE"/>
    <property type="match status" value="1"/>
</dbReference>
<dbReference type="GO" id="GO:0015074">
    <property type="term" value="P:DNA integration"/>
    <property type="evidence" value="ECO:0007669"/>
    <property type="project" value="UniProtKB-KW"/>
</dbReference>
<dbReference type="CDD" id="cd09274">
    <property type="entry name" value="RNase_HI_RT_Ty3"/>
    <property type="match status" value="1"/>
</dbReference>
<feature type="compositionally biased region" description="Low complexity" evidence="16">
    <location>
        <begin position="230"/>
        <end position="242"/>
    </location>
</feature>
<keyword evidence="8" id="KW-0255">Endonuclease</keyword>
<sequence>MVNTRNGQTSGQQPHDAPPPLELATLVVQQAELIRMMAEERQAQGQQRAREHQPRGITYQDFEGLRPPVFTTCPEPLAADDWLRTIESKFTLLPGLTEQEKARFAAQLLQGPTGAWYATFQAMQQRDHVITWEELRTAFRAHYIPADLMERVARVRGAQTGRRTVMQYVQTFIQLSQYSPGDVADDPSRAARLLQDTSRASLPELLGAGRRDMENRLRVANEDQKRKRQASSAQGSSQKQKANYQQQPRYVIRPINWVGSTELRSSSSTRPTVHPRSFPLLVLPPHQDPGTLASIVARQATLAGSAALLAGYKAPLLRVAISRASPRGTHRGRAKCTIFTWSKSSSGNRYSLVRGEDFIISPVVLPHQGIDVILGMNWMNENHAVLDIGSRTVQLKSKVSGKILKIHIPNQKHIEPTVNATELQEIKKIPVVRKFPDMFPEELPGLPPDRNVEFSIELVPGTAPVSKRPYRMAPDELKELKTQLQDSSSWGCPALFIEKKDQGGKRLCVDYRPLNAVTVKNKYPLPHIDILFDQLAGARVFSKIELRSGYYQIKIREEDIPKTAFSTRYGLYEYLVMSFGLTNAPAFFMYMMNSVFINELDKFVAVFIDDILIYSKNEEEHKEHLRIVLTRLREHKLYAKFNKCAFWLKELLGTHIVRKRGSCRSSKVESVLNWKQPESVTEIRSFLGLAGYYRRFIKDFSKTAKPMTSLTKKNAKYTWSPNCEEAFQSLKKSLTTAPVLAQPDVTKPFDVYCDASGNGLGCVLMQEGRVVTYASRQLRKHEANYPTHDLELAAMVHALKIWRHYLLGNTYHIYTDHKSLKYILTQPELNMRQRRWLELIKDYDLEIHYHPGKANVVADALSRWAHCNVIEAQPTVRVLCCEIDEIDLPTEQLAEPYSLIIEPTIKEQIITAQKQDKGMALIHEGMGEKKRACFTLDDQGVLWFKNRLVVPKDMELRKRILDEAHTSMFTMHPGSNKMYQDLKQKFWWTRMKREIAKYVSECDVCQRIKADHLKPAGMLQPLALPAWKWEDIHMDFIVGLPRTQKGYDSIWVIIDRLTKSAHFIPVKTTYTVATYAGLYVSRIVTLHGVPRTITSDRGSLFVSRFWEHLQTALGTTLIHSSAYHPQTSGQVERVNQILEDMLRACALTYSTKWDECLPLAEFAYNNSYQKSLEMAPFEALYGRRCRTPLNWSEPGERVTFGPDLVSQAEEQVKLIHSNLKRAQSRQKSYSDKRRQPLVFEVDDHVYLRVSPMKGVHRFGVKGKLAPRYVGPFKISEQCGPVAYRLELPPHLAAVHDIFHVSQLKKCFRVPEEAVDTSQIQIEPDLTYEEILVQKQRATRRRAINFYKVQWSNHFEEEATWEQEEYLQTKYPAFLSATTNEG</sequence>
<feature type="domain" description="Chromo" evidence="17">
    <location>
        <begin position="1325"/>
        <end position="1381"/>
    </location>
</feature>
<dbReference type="InterPro" id="IPR043502">
    <property type="entry name" value="DNA/RNA_pol_sf"/>
</dbReference>
<dbReference type="Gene3D" id="3.10.10.10">
    <property type="entry name" value="HIV Type 1 Reverse Transcriptase, subunit A, domain 1"/>
    <property type="match status" value="1"/>
</dbReference>
<evidence type="ECO:0000256" key="16">
    <source>
        <dbReference type="SAM" id="MobiDB-lite"/>
    </source>
</evidence>
<dbReference type="EMBL" id="CP144750">
    <property type="protein sequence ID" value="WVZ80940.1"/>
    <property type="molecule type" value="Genomic_DNA"/>
</dbReference>
<evidence type="ECO:0000313" key="20">
    <source>
        <dbReference type="Proteomes" id="UP001341281"/>
    </source>
</evidence>
<evidence type="ECO:0000256" key="10">
    <source>
        <dbReference type="ARBA" id="ARBA00022842"/>
    </source>
</evidence>
<reference evidence="19 20" key="1">
    <citation type="submission" date="2024-02" db="EMBL/GenBank/DDBJ databases">
        <title>High-quality chromosome-scale genome assembly of Pensacola bahiagrass (Paspalum notatum Flugge var. saurae).</title>
        <authorList>
            <person name="Vega J.M."/>
            <person name="Podio M."/>
            <person name="Orjuela J."/>
            <person name="Siena L.A."/>
            <person name="Pessino S.C."/>
            <person name="Combes M.C."/>
            <person name="Mariac C."/>
            <person name="Albertini E."/>
            <person name="Pupilli F."/>
            <person name="Ortiz J.P.A."/>
            <person name="Leblanc O."/>
        </authorList>
    </citation>
    <scope>NUCLEOTIDE SEQUENCE [LARGE SCALE GENOMIC DNA]</scope>
    <source>
        <strain evidence="19">R1</strain>
        <tissue evidence="19">Leaf</tissue>
    </source>
</reference>
<keyword evidence="9" id="KW-0378">Hydrolase</keyword>
<evidence type="ECO:0000256" key="11">
    <source>
        <dbReference type="ARBA" id="ARBA00022908"/>
    </source>
</evidence>
<evidence type="ECO:0000256" key="12">
    <source>
        <dbReference type="ARBA" id="ARBA00022918"/>
    </source>
</evidence>
<evidence type="ECO:0000256" key="15">
    <source>
        <dbReference type="ARBA" id="ARBA00023172"/>
    </source>
</evidence>
<dbReference type="Gene3D" id="3.30.420.10">
    <property type="entry name" value="Ribonuclease H-like superfamily/Ribonuclease H"/>
    <property type="match status" value="1"/>
</dbReference>
<dbReference type="PROSITE" id="PS50994">
    <property type="entry name" value="INTEGRASE"/>
    <property type="match status" value="1"/>
</dbReference>
<dbReference type="SUPFAM" id="SSF54160">
    <property type="entry name" value="Chromo domain-like"/>
    <property type="match status" value="1"/>
</dbReference>
<keyword evidence="4" id="KW-0548">Nucleotidyltransferase</keyword>
<dbReference type="GO" id="GO:0003964">
    <property type="term" value="F:RNA-directed DNA polymerase activity"/>
    <property type="evidence" value="ECO:0007669"/>
    <property type="project" value="UniProtKB-KW"/>
</dbReference>
<dbReference type="EC" id="2.7.7.49" evidence="1"/>
<evidence type="ECO:0000256" key="1">
    <source>
        <dbReference type="ARBA" id="ARBA00012493"/>
    </source>
</evidence>
<evidence type="ECO:0000256" key="2">
    <source>
        <dbReference type="ARBA" id="ARBA00022670"/>
    </source>
</evidence>
<keyword evidence="2" id="KW-0645">Protease</keyword>
<keyword evidence="15" id="KW-0233">DNA recombination</keyword>
<dbReference type="InterPro" id="IPR000953">
    <property type="entry name" value="Chromo/chromo_shadow_dom"/>
</dbReference>
<organism evidence="19 20">
    <name type="scientific">Paspalum notatum var. saurae</name>
    <dbReference type="NCBI Taxonomy" id="547442"/>
    <lineage>
        <taxon>Eukaryota</taxon>
        <taxon>Viridiplantae</taxon>
        <taxon>Streptophyta</taxon>
        <taxon>Embryophyta</taxon>
        <taxon>Tracheophyta</taxon>
        <taxon>Spermatophyta</taxon>
        <taxon>Magnoliopsida</taxon>
        <taxon>Liliopsida</taxon>
        <taxon>Poales</taxon>
        <taxon>Poaceae</taxon>
        <taxon>PACMAD clade</taxon>
        <taxon>Panicoideae</taxon>
        <taxon>Andropogonodae</taxon>
        <taxon>Paspaleae</taxon>
        <taxon>Paspalinae</taxon>
        <taxon>Paspalum</taxon>
    </lineage>
</organism>
<dbReference type="Pfam" id="PF17917">
    <property type="entry name" value="RT_RNaseH"/>
    <property type="match status" value="1"/>
</dbReference>
<dbReference type="FunFam" id="3.30.420.10:FF:000032">
    <property type="entry name" value="Retrovirus-related Pol polyprotein from transposon 297-like Protein"/>
    <property type="match status" value="1"/>
</dbReference>
<dbReference type="Pfam" id="PF24626">
    <property type="entry name" value="SH3_Tf2-1"/>
    <property type="match status" value="1"/>
</dbReference>
<keyword evidence="11" id="KW-0229">DNA integration</keyword>
<dbReference type="CDD" id="cd01647">
    <property type="entry name" value="RT_LTR"/>
    <property type="match status" value="1"/>
</dbReference>
<dbReference type="InterPro" id="IPR050951">
    <property type="entry name" value="Retrovirus_Pol_polyprotein"/>
</dbReference>
<protein>
    <recommendedName>
        <fullName evidence="1">RNA-directed DNA polymerase</fullName>
        <ecNumber evidence="1">2.7.7.49</ecNumber>
    </recommendedName>
</protein>
<dbReference type="InterPro" id="IPR012337">
    <property type="entry name" value="RNaseH-like_sf"/>
</dbReference>
<evidence type="ECO:0000256" key="5">
    <source>
        <dbReference type="ARBA" id="ARBA00022722"/>
    </source>
</evidence>
<dbReference type="FunFam" id="3.10.10.10:FF:000007">
    <property type="entry name" value="Retrovirus-related Pol polyprotein from transposon 17.6-like Protein"/>
    <property type="match status" value="1"/>
</dbReference>
<keyword evidence="13" id="KW-0239">DNA-directed DNA polymerase</keyword>
<name>A0AAQ3TWB6_PASNO</name>
<dbReference type="InterPro" id="IPR021109">
    <property type="entry name" value="Peptidase_aspartic_dom_sf"/>
</dbReference>
<keyword evidence="7" id="KW-0064">Aspartyl protease</keyword>
<keyword evidence="5" id="KW-0540">Nuclease</keyword>
<evidence type="ECO:0000256" key="3">
    <source>
        <dbReference type="ARBA" id="ARBA00022679"/>
    </source>
</evidence>
<dbReference type="GO" id="GO:0006508">
    <property type="term" value="P:proteolysis"/>
    <property type="evidence" value="ECO:0007669"/>
    <property type="project" value="UniProtKB-KW"/>
</dbReference>
<dbReference type="GO" id="GO:0003887">
    <property type="term" value="F:DNA-directed DNA polymerase activity"/>
    <property type="evidence" value="ECO:0007669"/>
    <property type="project" value="UniProtKB-KW"/>
</dbReference>
<dbReference type="Pfam" id="PF17921">
    <property type="entry name" value="Integrase_H2C2"/>
    <property type="match status" value="1"/>
</dbReference>
<gene>
    <name evidence="19" type="ORF">U9M48_028373</name>
</gene>
<keyword evidence="10" id="KW-0460">Magnesium</keyword>
<dbReference type="SUPFAM" id="SSF56672">
    <property type="entry name" value="DNA/RNA polymerases"/>
    <property type="match status" value="1"/>
</dbReference>
<dbReference type="GO" id="GO:0003677">
    <property type="term" value="F:DNA binding"/>
    <property type="evidence" value="ECO:0007669"/>
    <property type="project" value="UniProtKB-KW"/>
</dbReference>
<evidence type="ECO:0000256" key="6">
    <source>
        <dbReference type="ARBA" id="ARBA00022723"/>
    </source>
</evidence>
<evidence type="ECO:0000256" key="9">
    <source>
        <dbReference type="ARBA" id="ARBA00022801"/>
    </source>
</evidence>
<dbReference type="Gene3D" id="3.30.70.270">
    <property type="match status" value="2"/>
</dbReference>
<keyword evidence="20" id="KW-1185">Reference proteome</keyword>
<keyword evidence="12" id="KW-0695">RNA-directed DNA polymerase</keyword>
<dbReference type="InterPro" id="IPR036397">
    <property type="entry name" value="RNaseH_sf"/>
</dbReference>
<evidence type="ECO:0000256" key="14">
    <source>
        <dbReference type="ARBA" id="ARBA00023125"/>
    </source>
</evidence>
<evidence type="ECO:0000256" key="4">
    <source>
        <dbReference type="ARBA" id="ARBA00022695"/>
    </source>
</evidence>
<dbReference type="InterPro" id="IPR001584">
    <property type="entry name" value="Integrase_cat-core"/>
</dbReference>
<dbReference type="InterPro" id="IPR056924">
    <property type="entry name" value="SH3_Tf2-1"/>
</dbReference>
<feature type="region of interest" description="Disordered" evidence="16">
    <location>
        <begin position="220"/>
        <end position="245"/>
    </location>
</feature>
<dbReference type="InterPro" id="IPR041588">
    <property type="entry name" value="Integrase_H2C2"/>
</dbReference>
<keyword evidence="3" id="KW-0808">Transferase</keyword>
<dbReference type="InterPro" id="IPR041373">
    <property type="entry name" value="RT_RNaseH"/>
</dbReference>
<dbReference type="Pfam" id="PF03732">
    <property type="entry name" value="Retrotrans_gag"/>
    <property type="match status" value="1"/>
</dbReference>
<evidence type="ECO:0000256" key="8">
    <source>
        <dbReference type="ARBA" id="ARBA00022759"/>
    </source>
</evidence>